<comment type="caution">
    <text evidence="1">The sequence shown here is derived from an EMBL/GenBank/DDBJ whole genome shotgun (WGS) entry which is preliminary data.</text>
</comment>
<gene>
    <name evidence="1" type="ORF">SMN809_LOCUS66820</name>
</gene>
<sequence>MNVHLKYHCSMIIVNINDERPTSISLFNDHYERSSSISMVNERPTSISLIDIPRWHISQLRNLAKWMFSSERQIYGIGAH</sequence>
<dbReference type="Proteomes" id="UP000676336">
    <property type="component" value="Unassembled WGS sequence"/>
</dbReference>
<name>A0A8S3GZ82_9BILA</name>
<dbReference type="EMBL" id="CAJOBI010314115">
    <property type="protein sequence ID" value="CAF5173955.1"/>
    <property type="molecule type" value="Genomic_DNA"/>
</dbReference>
<evidence type="ECO:0000313" key="1">
    <source>
        <dbReference type="EMBL" id="CAF5173955.1"/>
    </source>
</evidence>
<protein>
    <submittedName>
        <fullName evidence="1">Uncharacterized protein</fullName>
    </submittedName>
</protein>
<reference evidence="1" key="1">
    <citation type="submission" date="2021-02" db="EMBL/GenBank/DDBJ databases">
        <authorList>
            <person name="Nowell W R."/>
        </authorList>
    </citation>
    <scope>NUCLEOTIDE SEQUENCE</scope>
</reference>
<proteinExistence type="predicted"/>
<dbReference type="AlphaFoldDB" id="A0A8S3GZ82"/>
<organism evidence="1 2">
    <name type="scientific">Rotaria magnacalcarata</name>
    <dbReference type="NCBI Taxonomy" id="392030"/>
    <lineage>
        <taxon>Eukaryota</taxon>
        <taxon>Metazoa</taxon>
        <taxon>Spiralia</taxon>
        <taxon>Gnathifera</taxon>
        <taxon>Rotifera</taxon>
        <taxon>Eurotatoria</taxon>
        <taxon>Bdelloidea</taxon>
        <taxon>Philodinida</taxon>
        <taxon>Philodinidae</taxon>
        <taxon>Rotaria</taxon>
    </lineage>
</organism>
<accession>A0A8S3GZ82</accession>
<evidence type="ECO:0000313" key="2">
    <source>
        <dbReference type="Proteomes" id="UP000676336"/>
    </source>
</evidence>